<evidence type="ECO:0000256" key="1">
    <source>
        <dbReference type="SAM" id="Phobius"/>
    </source>
</evidence>
<evidence type="ECO:0008006" key="3">
    <source>
        <dbReference type="Google" id="ProtNLM"/>
    </source>
</evidence>
<organism evidence="2">
    <name type="scientific">hydrothermal vent metagenome</name>
    <dbReference type="NCBI Taxonomy" id="652676"/>
    <lineage>
        <taxon>unclassified sequences</taxon>
        <taxon>metagenomes</taxon>
        <taxon>ecological metagenomes</taxon>
    </lineage>
</organism>
<feature type="transmembrane region" description="Helical" evidence="1">
    <location>
        <begin position="57"/>
        <end position="80"/>
    </location>
</feature>
<evidence type="ECO:0000313" key="2">
    <source>
        <dbReference type="EMBL" id="VAX08568.1"/>
    </source>
</evidence>
<accession>A0A3B1BAX7</accession>
<dbReference type="SUPFAM" id="SSF48695">
    <property type="entry name" value="Multiheme cytochromes"/>
    <property type="match status" value="1"/>
</dbReference>
<sequence>MHESGDILTVFIVISVLLFMLLGIAILVMIDHKAKIPGAFNSDPFSISGLRREHPGLSFLTTIILGAVILSLLFEISVAFGEKFGFFKEEEKPELLQQLKEHRFSEEMRHFHNVRTVDMVNEGKKQACFYCHGDYPHSKTRMIRTLLNMHTQFVGCMTCHTNEEKIPEDKYSFAWLNYTGIHVSGPHFGTSLNPETGFLVKTDDYYSKIVVYAEIDGEKTLMEAIEDKPEVSEFLKVKDQLSDADKEAMKKRIHKLVRRKGRFCDRCHAAEDKSFLPFRELGFSEQRIFDVTNLNIIGVVSKYKNFYLPNLFKKESNNQK</sequence>
<keyword evidence="1" id="KW-0472">Membrane</keyword>
<protein>
    <recommendedName>
        <fullName evidence="3">Cytochrome c-552/4 domain-containing protein</fullName>
    </recommendedName>
</protein>
<gene>
    <name evidence="2" type="ORF">MNBD_GAMMA25-826</name>
</gene>
<keyword evidence="1" id="KW-1133">Transmembrane helix</keyword>
<reference evidence="2" key="1">
    <citation type="submission" date="2018-06" db="EMBL/GenBank/DDBJ databases">
        <authorList>
            <person name="Zhirakovskaya E."/>
        </authorList>
    </citation>
    <scope>NUCLEOTIDE SEQUENCE</scope>
</reference>
<dbReference type="InterPro" id="IPR036280">
    <property type="entry name" value="Multihaem_cyt_sf"/>
</dbReference>
<dbReference type="AlphaFoldDB" id="A0A3B1BAX7"/>
<feature type="transmembrane region" description="Helical" evidence="1">
    <location>
        <begin position="7"/>
        <end position="30"/>
    </location>
</feature>
<keyword evidence="1" id="KW-0812">Transmembrane</keyword>
<dbReference type="EMBL" id="UOFY01000028">
    <property type="protein sequence ID" value="VAX08568.1"/>
    <property type="molecule type" value="Genomic_DNA"/>
</dbReference>
<name>A0A3B1BAX7_9ZZZZ</name>
<proteinExistence type="predicted"/>